<organism evidence="2 3">
    <name type="scientific">Colletotrichum phormii</name>
    <dbReference type="NCBI Taxonomy" id="359342"/>
    <lineage>
        <taxon>Eukaryota</taxon>
        <taxon>Fungi</taxon>
        <taxon>Dikarya</taxon>
        <taxon>Ascomycota</taxon>
        <taxon>Pezizomycotina</taxon>
        <taxon>Sordariomycetes</taxon>
        <taxon>Hypocreomycetidae</taxon>
        <taxon>Glomerellales</taxon>
        <taxon>Glomerellaceae</taxon>
        <taxon>Colletotrichum</taxon>
        <taxon>Colletotrichum acutatum species complex</taxon>
    </lineage>
</organism>
<gene>
    <name evidence="2" type="ORF">BDP81DRAFT_22735</name>
</gene>
<dbReference type="Proteomes" id="UP001243989">
    <property type="component" value="Unassembled WGS sequence"/>
</dbReference>
<name>A0AAI9ZQN3_9PEZI</name>
<feature type="compositionally biased region" description="Basic and acidic residues" evidence="1">
    <location>
        <begin position="22"/>
        <end position="40"/>
    </location>
</feature>
<keyword evidence="3" id="KW-1185">Reference proteome</keyword>
<proteinExistence type="predicted"/>
<evidence type="ECO:0000313" key="2">
    <source>
        <dbReference type="EMBL" id="KAK1636432.1"/>
    </source>
</evidence>
<evidence type="ECO:0000313" key="3">
    <source>
        <dbReference type="Proteomes" id="UP001243989"/>
    </source>
</evidence>
<comment type="caution">
    <text evidence="2">The sequence shown here is derived from an EMBL/GenBank/DDBJ whole genome shotgun (WGS) entry which is preliminary data.</text>
</comment>
<protein>
    <submittedName>
        <fullName evidence="2">Uncharacterized protein</fullName>
    </submittedName>
</protein>
<dbReference type="AlphaFoldDB" id="A0AAI9ZQN3"/>
<dbReference type="RefSeq" id="XP_060445039.1">
    <property type="nucleotide sequence ID" value="XM_060582832.1"/>
</dbReference>
<evidence type="ECO:0000256" key="1">
    <source>
        <dbReference type="SAM" id="MobiDB-lite"/>
    </source>
</evidence>
<sequence length="169" mass="18354">MGRKCQVTASHLPSPSEGGSEAQKERLEAREGGRKGREPTCMEVDGKGWDALVGLNLTKVGIAWSIWSLGIGVPIRYHLPNECSTNDCTLHLSACQTRPVQAVFCMRLSLPLSLLDSRVSGSPSPCMFTSTLMCVHLASRRSRPGSAVGCSVIRSFIYLTDSRSRVEES</sequence>
<feature type="region of interest" description="Disordered" evidence="1">
    <location>
        <begin position="1"/>
        <end position="40"/>
    </location>
</feature>
<reference evidence="2" key="1">
    <citation type="submission" date="2021-06" db="EMBL/GenBank/DDBJ databases">
        <title>Comparative genomics, transcriptomics and evolutionary studies reveal genomic signatures of adaptation to plant cell wall in hemibiotrophic fungi.</title>
        <authorList>
            <consortium name="DOE Joint Genome Institute"/>
            <person name="Baroncelli R."/>
            <person name="Diaz J.F."/>
            <person name="Benocci T."/>
            <person name="Peng M."/>
            <person name="Battaglia E."/>
            <person name="Haridas S."/>
            <person name="Andreopoulos W."/>
            <person name="Labutti K."/>
            <person name="Pangilinan J."/>
            <person name="Floch G.L."/>
            <person name="Makela M.R."/>
            <person name="Henrissat B."/>
            <person name="Grigoriev I.V."/>
            <person name="Crouch J.A."/>
            <person name="De Vries R.P."/>
            <person name="Sukno S.A."/>
            <person name="Thon M.R."/>
        </authorList>
    </citation>
    <scope>NUCLEOTIDE SEQUENCE</scope>
    <source>
        <strain evidence="2">CBS 102054</strain>
    </source>
</reference>
<dbReference type="EMBL" id="JAHMHQ010000010">
    <property type="protein sequence ID" value="KAK1636432.1"/>
    <property type="molecule type" value="Genomic_DNA"/>
</dbReference>
<dbReference type="GeneID" id="85467694"/>
<accession>A0AAI9ZQN3</accession>